<dbReference type="GO" id="GO:0008033">
    <property type="term" value="P:tRNA processing"/>
    <property type="evidence" value="ECO:0007669"/>
    <property type="project" value="TreeGrafter"/>
</dbReference>
<reference evidence="2" key="1">
    <citation type="submission" date="2016-05" db="EMBL/GenBank/DDBJ databases">
        <title>A degradative enzymes factory behind the ericoid mycorrhizal symbiosis.</title>
        <authorList>
            <consortium name="DOE Joint Genome Institute"/>
            <person name="Martino E."/>
            <person name="Morin E."/>
            <person name="Grelet G."/>
            <person name="Kuo A."/>
            <person name="Kohler A."/>
            <person name="Daghino S."/>
            <person name="Barry K."/>
            <person name="Choi C."/>
            <person name="Cichocki N."/>
            <person name="Clum A."/>
            <person name="Copeland A."/>
            <person name="Hainaut M."/>
            <person name="Haridas S."/>
            <person name="Labutti K."/>
            <person name="Lindquist E."/>
            <person name="Lipzen A."/>
            <person name="Khouja H.-R."/>
            <person name="Murat C."/>
            <person name="Ohm R."/>
            <person name="Olson A."/>
            <person name="Spatafora J."/>
            <person name="Veneault-Fourrey C."/>
            <person name="Henrissat B."/>
            <person name="Grigoriev I."/>
            <person name="Martin F."/>
            <person name="Perotto S."/>
        </authorList>
    </citation>
    <scope>NUCLEOTIDE SEQUENCE [LARGE SCALE GENOMIC DNA]</scope>
    <source>
        <strain evidence="2">UAMH 7357</strain>
    </source>
</reference>
<dbReference type="InterPro" id="IPR007175">
    <property type="entry name" value="Rpr2/Snm1/Rpp21"/>
</dbReference>
<dbReference type="Pfam" id="PF04032">
    <property type="entry name" value="Rpr2"/>
    <property type="match status" value="1"/>
</dbReference>
<feature type="region of interest" description="Disordered" evidence="1">
    <location>
        <begin position="69"/>
        <end position="88"/>
    </location>
</feature>
<proteinExistence type="predicted"/>
<dbReference type="EMBL" id="KZ613465">
    <property type="protein sequence ID" value="PMD27644.1"/>
    <property type="molecule type" value="Genomic_DNA"/>
</dbReference>
<accession>A0A2J6QN13</accession>
<dbReference type="GO" id="GO:0005655">
    <property type="term" value="C:nucleolar ribonuclease P complex"/>
    <property type="evidence" value="ECO:0007669"/>
    <property type="project" value="TreeGrafter"/>
</dbReference>
<dbReference type="PANTHER" id="PTHR14742:SF3">
    <property type="entry name" value="RIBONUCLEASE MRP PROTEIN SUBUNIT SNM1"/>
    <property type="match status" value="1"/>
</dbReference>
<evidence type="ECO:0000313" key="2">
    <source>
        <dbReference type="EMBL" id="PMD27644.1"/>
    </source>
</evidence>
<evidence type="ECO:0000256" key="1">
    <source>
        <dbReference type="SAM" id="MobiDB-lite"/>
    </source>
</evidence>
<sequence>MSSPELWARLRYLNDSAHLLATVAPSTSRHLRSRCDALISERELASSDAHRRNACGACGTIMILGWEGTMQTEPRPSRRRTAQPDGQAVKQTKALVYKCKTCYRKTRFPLSDPPEATRHKVTSSNSRVMSTSELLTKPSPVSLAAKSNSKKRAKARKRGGLEALLAAKETSREVSGFGLDLMDFMKKS</sequence>
<dbReference type="AlphaFoldDB" id="A0A2J6QN13"/>
<organism evidence="2 3">
    <name type="scientific">Hyaloscypha hepaticicola</name>
    <dbReference type="NCBI Taxonomy" id="2082293"/>
    <lineage>
        <taxon>Eukaryota</taxon>
        <taxon>Fungi</taxon>
        <taxon>Dikarya</taxon>
        <taxon>Ascomycota</taxon>
        <taxon>Pezizomycotina</taxon>
        <taxon>Leotiomycetes</taxon>
        <taxon>Helotiales</taxon>
        <taxon>Hyaloscyphaceae</taxon>
        <taxon>Hyaloscypha</taxon>
    </lineage>
</organism>
<evidence type="ECO:0000313" key="3">
    <source>
        <dbReference type="Proteomes" id="UP000235672"/>
    </source>
</evidence>
<dbReference type="Proteomes" id="UP000235672">
    <property type="component" value="Unassembled WGS sequence"/>
</dbReference>
<keyword evidence="3" id="KW-1185">Reference proteome</keyword>
<dbReference type="STRING" id="1745343.A0A2J6QN13"/>
<protein>
    <recommendedName>
        <fullName evidence="4">Rpr2-domain-containing protein</fullName>
    </recommendedName>
</protein>
<feature type="compositionally biased region" description="Polar residues" evidence="1">
    <location>
        <begin position="122"/>
        <end position="132"/>
    </location>
</feature>
<dbReference type="Gene3D" id="6.20.50.20">
    <property type="match status" value="1"/>
</dbReference>
<gene>
    <name evidence="2" type="ORF">NA56DRAFT_560674</name>
</gene>
<dbReference type="OrthoDB" id="438080at2759"/>
<name>A0A2J6QN13_9HELO</name>
<feature type="region of interest" description="Disordered" evidence="1">
    <location>
        <begin position="112"/>
        <end position="132"/>
    </location>
</feature>
<dbReference type="PANTHER" id="PTHR14742">
    <property type="entry name" value="RIBONUCLEASE P SUBUNIT P21"/>
    <property type="match status" value="1"/>
</dbReference>
<evidence type="ECO:0008006" key="4">
    <source>
        <dbReference type="Google" id="ProtNLM"/>
    </source>
</evidence>